<reference evidence="2" key="1">
    <citation type="submission" date="2015-04" db="EMBL/GenBank/DDBJ databases">
        <authorList>
            <consortium name="Pathogen Informatics"/>
        </authorList>
    </citation>
    <scope>NUCLEOTIDE SEQUENCE [LARGE SCALE GENOMIC DNA]</scope>
    <source>
        <strain evidence="2">8A</strain>
    </source>
</reference>
<evidence type="ECO:0000313" key="2">
    <source>
        <dbReference type="EMBL" id="CRG97259.1"/>
    </source>
</evidence>
<dbReference type="OrthoDB" id="377888at2759"/>
<evidence type="ECO:0000256" key="1">
    <source>
        <dbReference type="SAM" id="Phobius"/>
    </source>
</evidence>
<gene>
    <name evidence="2" type="ORF">PGAL8A_00483800</name>
</gene>
<keyword evidence="1" id="KW-0812">Transmembrane</keyword>
<sequence length="219" mass="26405">MKIKNFKIPIWSINKKRISFLKEFHFKFKKYENDRNEKHLYWPNKKSIFFLNKNELKNVDKKNVNKINTFKKEYKIYIAYYGVLITCFVAFSFCIIKLLFMIFEEPLPLKLVKEQVLKDKKLIDEYEGVIFSKFWTGYLNENDAKIMINIKSKKYNKKGKIISNLSKINDKWIIKTLTYYNVKKNDNLKTDDLKSLQNKSNSCPINNNMFCLKNEKIKE</sequence>
<dbReference type="GeneID" id="39733371"/>
<organism evidence="2 3">
    <name type="scientific">Plasmodium gallinaceum</name>
    <dbReference type="NCBI Taxonomy" id="5849"/>
    <lineage>
        <taxon>Eukaryota</taxon>
        <taxon>Sar</taxon>
        <taxon>Alveolata</taxon>
        <taxon>Apicomplexa</taxon>
        <taxon>Aconoidasida</taxon>
        <taxon>Haemosporida</taxon>
        <taxon>Plasmodiidae</taxon>
        <taxon>Plasmodium</taxon>
        <taxon>Plasmodium (Haemamoeba)</taxon>
    </lineage>
</organism>
<name>A0A1J1H139_PLAGA</name>
<accession>A0A1J1H139</accession>
<feature type="transmembrane region" description="Helical" evidence="1">
    <location>
        <begin position="78"/>
        <end position="103"/>
    </location>
</feature>
<dbReference type="EMBL" id="CVMV01000096">
    <property type="protein sequence ID" value="CRG97259.1"/>
    <property type="molecule type" value="Genomic_DNA"/>
</dbReference>
<keyword evidence="1" id="KW-0472">Membrane</keyword>
<dbReference type="Proteomes" id="UP000220797">
    <property type="component" value="Unassembled WGS sequence"/>
</dbReference>
<dbReference type="VEuPathDB" id="PlasmoDB:PGAL8A_00483800"/>
<evidence type="ECO:0000313" key="3">
    <source>
        <dbReference type="Proteomes" id="UP000220797"/>
    </source>
</evidence>
<dbReference type="AlphaFoldDB" id="A0A1J1H139"/>
<proteinExistence type="predicted"/>
<dbReference type="RefSeq" id="XP_028530061.1">
    <property type="nucleotide sequence ID" value="XM_028673627.1"/>
</dbReference>
<keyword evidence="1" id="KW-1133">Transmembrane helix</keyword>
<protein>
    <submittedName>
        <fullName evidence="2">Uncharacterized protein</fullName>
    </submittedName>
</protein>
<keyword evidence="3" id="KW-1185">Reference proteome</keyword>
<comment type="caution">
    <text evidence="2">The sequence shown here is derived from an EMBL/GenBank/DDBJ whole genome shotgun (WGS) entry which is preliminary data.</text>
</comment>